<keyword evidence="10" id="KW-0732">Signal</keyword>
<dbReference type="InterPro" id="IPR000531">
    <property type="entry name" value="Beta-barrel_TonB"/>
</dbReference>
<organism evidence="13 14">
    <name type="scientific">Novosphingobium organovorum</name>
    <dbReference type="NCBI Taxonomy" id="2930092"/>
    <lineage>
        <taxon>Bacteria</taxon>
        <taxon>Pseudomonadati</taxon>
        <taxon>Pseudomonadota</taxon>
        <taxon>Alphaproteobacteria</taxon>
        <taxon>Sphingomonadales</taxon>
        <taxon>Sphingomonadaceae</taxon>
        <taxon>Novosphingobium</taxon>
    </lineage>
</organism>
<keyword evidence="2 8" id="KW-0813">Transport</keyword>
<comment type="similarity">
    <text evidence="8 9">Belongs to the TonB-dependent receptor family.</text>
</comment>
<evidence type="ECO:0000256" key="9">
    <source>
        <dbReference type="RuleBase" id="RU003357"/>
    </source>
</evidence>
<keyword evidence="5 9" id="KW-0798">TonB box</keyword>
<dbReference type="CDD" id="cd01347">
    <property type="entry name" value="ligand_gated_channel"/>
    <property type="match status" value="1"/>
</dbReference>
<evidence type="ECO:0000256" key="2">
    <source>
        <dbReference type="ARBA" id="ARBA00022448"/>
    </source>
</evidence>
<dbReference type="PANTHER" id="PTHR40980:SF3">
    <property type="entry name" value="TONB-DEPENDENT RECEPTOR-LIKE BETA-BARREL DOMAIN-CONTAINING PROTEIN"/>
    <property type="match status" value="1"/>
</dbReference>
<feature type="domain" description="TonB-dependent receptor-like beta-barrel" evidence="11">
    <location>
        <begin position="429"/>
        <end position="873"/>
    </location>
</feature>
<keyword evidence="6 8" id="KW-0472">Membrane</keyword>
<comment type="subcellular location">
    <subcellularLocation>
        <location evidence="1 8">Cell outer membrane</location>
        <topology evidence="1 8">Multi-pass membrane protein</topology>
    </subcellularLocation>
</comment>
<name>A0ABT0BBN7_9SPHN</name>
<evidence type="ECO:0000313" key="13">
    <source>
        <dbReference type="EMBL" id="MCJ2182471.1"/>
    </source>
</evidence>
<evidence type="ECO:0000313" key="14">
    <source>
        <dbReference type="Proteomes" id="UP001162881"/>
    </source>
</evidence>
<dbReference type="EMBL" id="JALHLF010000018">
    <property type="protein sequence ID" value="MCJ2182471.1"/>
    <property type="molecule type" value="Genomic_DNA"/>
</dbReference>
<dbReference type="Proteomes" id="UP001162881">
    <property type="component" value="Unassembled WGS sequence"/>
</dbReference>
<keyword evidence="3 8" id="KW-1134">Transmembrane beta strand</keyword>
<evidence type="ECO:0000256" key="7">
    <source>
        <dbReference type="ARBA" id="ARBA00023237"/>
    </source>
</evidence>
<reference evidence="13" key="1">
    <citation type="submission" date="2022-03" db="EMBL/GenBank/DDBJ databases">
        <title>Identification of a novel bacterium isolated from mangrove sediments.</title>
        <authorList>
            <person name="Pan X."/>
        </authorList>
    </citation>
    <scope>NUCLEOTIDE SEQUENCE</scope>
    <source>
        <strain evidence="13">B1949</strain>
    </source>
</reference>
<keyword evidence="13" id="KW-0675">Receptor</keyword>
<evidence type="ECO:0000256" key="1">
    <source>
        <dbReference type="ARBA" id="ARBA00004571"/>
    </source>
</evidence>
<dbReference type="InterPro" id="IPR036942">
    <property type="entry name" value="Beta-barrel_TonB_sf"/>
</dbReference>
<keyword evidence="14" id="KW-1185">Reference proteome</keyword>
<dbReference type="PANTHER" id="PTHR40980">
    <property type="entry name" value="PLUG DOMAIN-CONTAINING PROTEIN"/>
    <property type="match status" value="1"/>
</dbReference>
<comment type="caution">
    <text evidence="13">The sequence shown here is derived from an EMBL/GenBank/DDBJ whole genome shotgun (WGS) entry which is preliminary data.</text>
</comment>
<evidence type="ECO:0000259" key="12">
    <source>
        <dbReference type="Pfam" id="PF07715"/>
    </source>
</evidence>
<evidence type="ECO:0000256" key="8">
    <source>
        <dbReference type="PROSITE-ProRule" id="PRU01360"/>
    </source>
</evidence>
<evidence type="ECO:0000256" key="6">
    <source>
        <dbReference type="ARBA" id="ARBA00023136"/>
    </source>
</evidence>
<evidence type="ECO:0000256" key="5">
    <source>
        <dbReference type="ARBA" id="ARBA00023077"/>
    </source>
</evidence>
<dbReference type="InterPro" id="IPR037066">
    <property type="entry name" value="Plug_dom_sf"/>
</dbReference>
<dbReference type="Pfam" id="PF00593">
    <property type="entry name" value="TonB_dep_Rec_b-barrel"/>
    <property type="match status" value="1"/>
</dbReference>
<dbReference type="RefSeq" id="WP_244018437.1">
    <property type="nucleotide sequence ID" value="NZ_JALHLF010000018.1"/>
</dbReference>
<dbReference type="InterPro" id="IPR039426">
    <property type="entry name" value="TonB-dep_rcpt-like"/>
</dbReference>
<sequence>MAIVRSAFLTTTALFVLSTPAIAQDVASADQKNGAGNETTSAGAAKDDHEIVVSGIRASLENALNVKRNLNAVVDVISAEGIGKFPDRNVAESLAHIPGVSVDHQFGIGERVSIQGTDPALNRILVDGHAIASADWGGNSGDVTGRTFNYSLLAPEVVDRIEVYKSPEPWIDEGSLGGTVIVRTRMPLDLKANTLSGSIGYNYNDRSKIGNPRGSLMYSWKNDSGTFGILVAGTYDKDSLARAGIEYFGYSTGADFLTTDADGNYVLKNSAATISGGSLDDLASARYPVGINHAYFKQTRERIGGQFAVQWAPTTDFELALTGMHIQGKYNNFSQSEFIYPGWATSSLTSATISNGLISSATFADSDSTQAELDMNYRKTKVTNDSYNLSTTWHASDNFTLSANGGWTKATGGKNPEYLMTLYSTGGYSLGYNGTSTNVSYNTVPTDTSSWGRSSSSTITLADGSTIDGYQIGGIAKALQKDEEFYGQVDGKWDIADSFITAVRMGVKASSHVNSLMTYGSNVYYTSATTLSDFDTHSTPSGLFSGLNDSGNANVFQTLTAQGVIDALENGIYVDTGLDESSSFRVREKTADAYVQVDFESGPIRGNVGYRMAYTRDISHYYLTTDSGSTYTPTIADKDYLKALPSINVSWDITDTLKLRGSIAEVIARPRYGQLAGAYSRDDTTLTASTGNPDLDPYQSTNYELSAEWYFRPGAMFSVEYFRRELSSYIVTKTVEEYLTGTSSSTAQLYSVSKPVNASGATVNGISANFQTPIWGGFGIQTNYTYANASAGTDSDGDVLNLPYLSKHTINVIPYFESGPFQARVSWNYRSHYFTGIGRLNSVDSTAGYHQLDASVSYNINDNFTLHVNAQNLLDYTYYSYSGSKSAPTAFYKNGRVFSATLQFNF</sequence>
<dbReference type="InterPro" id="IPR012910">
    <property type="entry name" value="Plug_dom"/>
</dbReference>
<accession>A0ABT0BBN7</accession>
<evidence type="ECO:0000259" key="11">
    <source>
        <dbReference type="Pfam" id="PF00593"/>
    </source>
</evidence>
<keyword evidence="7 8" id="KW-0998">Cell outer membrane</keyword>
<dbReference type="NCBIfam" id="TIGR01782">
    <property type="entry name" value="TonB-Xanth-Caul"/>
    <property type="match status" value="1"/>
</dbReference>
<dbReference type="Gene3D" id="2.40.170.20">
    <property type="entry name" value="TonB-dependent receptor, beta-barrel domain"/>
    <property type="match status" value="1"/>
</dbReference>
<dbReference type="Pfam" id="PF07715">
    <property type="entry name" value="Plug"/>
    <property type="match status" value="1"/>
</dbReference>
<feature type="domain" description="TonB-dependent receptor plug" evidence="12">
    <location>
        <begin position="67"/>
        <end position="178"/>
    </location>
</feature>
<dbReference type="PROSITE" id="PS52016">
    <property type="entry name" value="TONB_DEPENDENT_REC_3"/>
    <property type="match status" value="1"/>
</dbReference>
<evidence type="ECO:0000256" key="10">
    <source>
        <dbReference type="SAM" id="SignalP"/>
    </source>
</evidence>
<protein>
    <submittedName>
        <fullName evidence="13">TonB-dependent receptor</fullName>
    </submittedName>
</protein>
<feature type="signal peptide" evidence="10">
    <location>
        <begin position="1"/>
        <end position="23"/>
    </location>
</feature>
<feature type="chain" id="PRO_5045838226" evidence="10">
    <location>
        <begin position="24"/>
        <end position="906"/>
    </location>
</feature>
<gene>
    <name evidence="13" type="ORF">MTR62_07150</name>
</gene>
<evidence type="ECO:0000256" key="3">
    <source>
        <dbReference type="ARBA" id="ARBA00022452"/>
    </source>
</evidence>
<dbReference type="Gene3D" id="2.170.130.10">
    <property type="entry name" value="TonB-dependent receptor, plug domain"/>
    <property type="match status" value="1"/>
</dbReference>
<dbReference type="InterPro" id="IPR010104">
    <property type="entry name" value="TonB_rcpt_bac"/>
</dbReference>
<proteinExistence type="inferred from homology"/>
<dbReference type="SUPFAM" id="SSF56935">
    <property type="entry name" value="Porins"/>
    <property type="match status" value="1"/>
</dbReference>
<evidence type="ECO:0000256" key="4">
    <source>
        <dbReference type="ARBA" id="ARBA00022692"/>
    </source>
</evidence>
<keyword evidence="4 8" id="KW-0812">Transmembrane</keyword>